<dbReference type="GO" id="GO:0005886">
    <property type="term" value="C:plasma membrane"/>
    <property type="evidence" value="ECO:0007669"/>
    <property type="project" value="InterPro"/>
</dbReference>
<dbReference type="Proteomes" id="UP000490535">
    <property type="component" value="Unassembled WGS sequence"/>
</dbReference>
<evidence type="ECO:0000259" key="3">
    <source>
        <dbReference type="PROSITE" id="PS51352"/>
    </source>
</evidence>
<dbReference type="AlphaFoldDB" id="A0A833PA43"/>
<keyword evidence="2" id="KW-1133">Transmembrane helix</keyword>
<keyword evidence="2" id="KW-0812">Transmembrane</keyword>
<dbReference type="EMBL" id="WNDP01000132">
    <property type="protein sequence ID" value="KAF1019913.1"/>
    <property type="molecule type" value="Genomic_DNA"/>
</dbReference>
<reference evidence="5" key="1">
    <citation type="journal article" date="2020" name="MBio">
        <title>Horizontal gene transfer to a defensive symbiont with a reduced genome amongst a multipartite beetle microbiome.</title>
        <authorList>
            <person name="Waterworth S.C."/>
            <person name="Florez L.V."/>
            <person name="Rees E.R."/>
            <person name="Hertweck C."/>
            <person name="Kaltenpoth M."/>
            <person name="Kwan J.C."/>
        </authorList>
    </citation>
    <scope>NUCLEOTIDE SEQUENCE [LARGE SCALE GENOMIC DNA]</scope>
</reference>
<sequence>MLPWSLTILIVAILVSMLVGRLSFRYFKLSNAQWTLFKDSIWSGVFVGLLCARIGFVLFNLEAYLEHPIEIIKLQDMGFSLYIGVFATVLWILWKNYALKKRFIILIFTTFALISVTSHYAYRQIQLKYQQFSEVSLLNLQQQPIELKKFLGKPTVINLWASWCPPCRREMPVLSEAQKKYPNVKLNLSLLIKMKML</sequence>
<keyword evidence="1" id="KW-0676">Redox-active center</keyword>
<dbReference type="CDD" id="cd02966">
    <property type="entry name" value="TlpA_like_family"/>
    <property type="match status" value="1"/>
</dbReference>
<dbReference type="Pfam" id="PF00578">
    <property type="entry name" value="AhpC-TSA"/>
    <property type="match status" value="1"/>
</dbReference>
<keyword evidence="2" id="KW-0472">Membrane</keyword>
<dbReference type="Gene3D" id="3.40.30.10">
    <property type="entry name" value="Glutaredoxin"/>
    <property type="match status" value="1"/>
</dbReference>
<evidence type="ECO:0000313" key="4">
    <source>
        <dbReference type="EMBL" id="KAF1019913.1"/>
    </source>
</evidence>
<dbReference type="GO" id="GO:0042158">
    <property type="term" value="P:lipoprotein biosynthetic process"/>
    <property type="evidence" value="ECO:0007669"/>
    <property type="project" value="InterPro"/>
</dbReference>
<dbReference type="GO" id="GO:0016209">
    <property type="term" value="F:antioxidant activity"/>
    <property type="evidence" value="ECO:0007669"/>
    <property type="project" value="InterPro"/>
</dbReference>
<accession>A0A833PA43</accession>
<dbReference type="GO" id="GO:0008961">
    <property type="term" value="F:phosphatidylglycerol-prolipoprotein diacylglyceryl transferase activity"/>
    <property type="evidence" value="ECO:0007669"/>
    <property type="project" value="InterPro"/>
</dbReference>
<gene>
    <name evidence="4" type="primary">tlpA</name>
    <name evidence="4" type="ORF">GAK29_03764</name>
</gene>
<dbReference type="GO" id="GO:0015036">
    <property type="term" value="F:disulfide oxidoreductase activity"/>
    <property type="evidence" value="ECO:0007669"/>
    <property type="project" value="UniProtKB-ARBA"/>
</dbReference>
<organism evidence="4 5">
    <name type="scientific">Acinetobacter bereziniae</name>
    <name type="common">Acinetobacter genomosp. 10</name>
    <dbReference type="NCBI Taxonomy" id="106648"/>
    <lineage>
        <taxon>Bacteria</taxon>
        <taxon>Pseudomonadati</taxon>
        <taxon>Pseudomonadota</taxon>
        <taxon>Gammaproteobacteria</taxon>
        <taxon>Moraxellales</taxon>
        <taxon>Moraxellaceae</taxon>
        <taxon>Acinetobacter</taxon>
    </lineage>
</organism>
<evidence type="ECO:0000256" key="1">
    <source>
        <dbReference type="ARBA" id="ARBA00023284"/>
    </source>
</evidence>
<dbReference type="PANTHER" id="PTHR42852:SF13">
    <property type="entry name" value="PROTEIN DIPZ"/>
    <property type="match status" value="1"/>
</dbReference>
<dbReference type="InterPro" id="IPR013766">
    <property type="entry name" value="Thioredoxin_domain"/>
</dbReference>
<dbReference type="PANTHER" id="PTHR42852">
    <property type="entry name" value="THIOL:DISULFIDE INTERCHANGE PROTEIN DSBE"/>
    <property type="match status" value="1"/>
</dbReference>
<dbReference type="PROSITE" id="PS00194">
    <property type="entry name" value="THIOREDOXIN_1"/>
    <property type="match status" value="1"/>
</dbReference>
<feature type="transmembrane region" description="Helical" evidence="2">
    <location>
        <begin position="103"/>
        <end position="122"/>
    </location>
</feature>
<dbReference type="InterPro" id="IPR036249">
    <property type="entry name" value="Thioredoxin-like_sf"/>
</dbReference>
<feature type="transmembrane region" description="Helical" evidence="2">
    <location>
        <begin position="6"/>
        <end position="24"/>
    </location>
</feature>
<feature type="transmembrane region" description="Helical" evidence="2">
    <location>
        <begin position="77"/>
        <end position="94"/>
    </location>
</feature>
<dbReference type="PROSITE" id="PS51352">
    <property type="entry name" value="THIOREDOXIN_2"/>
    <property type="match status" value="1"/>
</dbReference>
<evidence type="ECO:0000256" key="2">
    <source>
        <dbReference type="SAM" id="Phobius"/>
    </source>
</evidence>
<feature type="transmembrane region" description="Helical" evidence="2">
    <location>
        <begin position="45"/>
        <end position="65"/>
    </location>
</feature>
<feature type="domain" description="Thioredoxin" evidence="3">
    <location>
        <begin position="126"/>
        <end position="197"/>
    </location>
</feature>
<comment type="caution">
    <text evidence="4">The sequence shown here is derived from an EMBL/GenBank/DDBJ whole genome shotgun (WGS) entry which is preliminary data.</text>
</comment>
<dbReference type="Pfam" id="PF01790">
    <property type="entry name" value="LGT"/>
    <property type="match status" value="1"/>
</dbReference>
<dbReference type="InterPro" id="IPR000866">
    <property type="entry name" value="AhpC/TSA"/>
</dbReference>
<dbReference type="InterPro" id="IPR050553">
    <property type="entry name" value="Thioredoxin_ResA/DsbE_sf"/>
</dbReference>
<dbReference type="InterPro" id="IPR001640">
    <property type="entry name" value="Lgt"/>
</dbReference>
<proteinExistence type="predicted"/>
<name>A0A833PA43_ACIBZ</name>
<dbReference type="InterPro" id="IPR017937">
    <property type="entry name" value="Thioredoxin_CS"/>
</dbReference>
<evidence type="ECO:0000313" key="5">
    <source>
        <dbReference type="Proteomes" id="UP000490535"/>
    </source>
</evidence>
<dbReference type="SUPFAM" id="SSF52833">
    <property type="entry name" value="Thioredoxin-like"/>
    <property type="match status" value="1"/>
</dbReference>
<protein>
    <submittedName>
        <fullName evidence="4">Thiol:disulfide interchange protein TlpA</fullName>
    </submittedName>
</protein>